<proteinExistence type="predicted"/>
<organism evidence="2 3">
    <name type="scientific">Glomus cerebriforme</name>
    <dbReference type="NCBI Taxonomy" id="658196"/>
    <lineage>
        <taxon>Eukaryota</taxon>
        <taxon>Fungi</taxon>
        <taxon>Fungi incertae sedis</taxon>
        <taxon>Mucoromycota</taxon>
        <taxon>Glomeromycotina</taxon>
        <taxon>Glomeromycetes</taxon>
        <taxon>Glomerales</taxon>
        <taxon>Glomeraceae</taxon>
        <taxon>Glomus</taxon>
    </lineage>
</organism>
<feature type="transmembrane region" description="Helical" evidence="1">
    <location>
        <begin position="20"/>
        <end position="44"/>
    </location>
</feature>
<keyword evidence="1" id="KW-1133">Transmembrane helix</keyword>
<name>A0A397SGH7_9GLOM</name>
<comment type="caution">
    <text evidence="2">The sequence shown here is derived from an EMBL/GenBank/DDBJ whole genome shotgun (WGS) entry which is preliminary data.</text>
</comment>
<dbReference type="EMBL" id="QKYT01000602">
    <property type="protein sequence ID" value="RIA83067.1"/>
    <property type="molecule type" value="Genomic_DNA"/>
</dbReference>
<evidence type="ECO:0000256" key="1">
    <source>
        <dbReference type="SAM" id="Phobius"/>
    </source>
</evidence>
<sequence>MHIFFGVFRSMSMRVIKKVVIKNFNPAIIKCSLLSIFLKVFIMIHSNQMNDKNEELYLLFSIK</sequence>
<reference evidence="2 3" key="1">
    <citation type="submission" date="2018-06" db="EMBL/GenBank/DDBJ databases">
        <title>Comparative genomics reveals the genomic features of Rhizophagus irregularis, R. cerebriforme, R. diaphanum and Gigaspora rosea, and their symbiotic lifestyle signature.</title>
        <authorList>
            <person name="Morin E."/>
            <person name="San Clemente H."/>
            <person name="Chen E.C.H."/>
            <person name="De La Providencia I."/>
            <person name="Hainaut M."/>
            <person name="Kuo A."/>
            <person name="Kohler A."/>
            <person name="Murat C."/>
            <person name="Tang N."/>
            <person name="Roy S."/>
            <person name="Loubradou J."/>
            <person name="Henrissat B."/>
            <person name="Grigoriev I.V."/>
            <person name="Corradi N."/>
            <person name="Roux C."/>
            <person name="Martin F.M."/>
        </authorList>
    </citation>
    <scope>NUCLEOTIDE SEQUENCE [LARGE SCALE GENOMIC DNA]</scope>
    <source>
        <strain evidence="2 3">DAOM 227022</strain>
    </source>
</reference>
<keyword evidence="1" id="KW-0472">Membrane</keyword>
<keyword evidence="1" id="KW-0812">Transmembrane</keyword>
<evidence type="ECO:0000313" key="2">
    <source>
        <dbReference type="EMBL" id="RIA83067.1"/>
    </source>
</evidence>
<dbReference type="AlphaFoldDB" id="A0A397SGH7"/>
<dbReference type="Proteomes" id="UP000265703">
    <property type="component" value="Unassembled WGS sequence"/>
</dbReference>
<accession>A0A397SGH7</accession>
<gene>
    <name evidence="2" type="ORF">C1645_787157</name>
</gene>
<keyword evidence="3" id="KW-1185">Reference proteome</keyword>
<evidence type="ECO:0000313" key="3">
    <source>
        <dbReference type="Proteomes" id="UP000265703"/>
    </source>
</evidence>
<protein>
    <submittedName>
        <fullName evidence="2">Uncharacterized protein</fullName>
    </submittedName>
</protein>